<dbReference type="NCBIfam" id="TIGR00278">
    <property type="entry name" value="membrane protein insertion efficiency factor YidD"/>
    <property type="match status" value="1"/>
</dbReference>
<evidence type="ECO:0000313" key="2">
    <source>
        <dbReference type="Proteomes" id="UP000238762"/>
    </source>
</evidence>
<dbReference type="SMART" id="SM01234">
    <property type="entry name" value="Haemolytic"/>
    <property type="match status" value="1"/>
</dbReference>
<reference evidence="1 2" key="2">
    <citation type="submission" date="2018-03" db="EMBL/GenBank/DDBJ databases">
        <title>The ancient ancestry and fast evolution of plastids.</title>
        <authorList>
            <person name="Moore K.R."/>
            <person name="Magnabosco C."/>
            <person name="Momper L."/>
            <person name="Gold D.A."/>
            <person name="Bosak T."/>
            <person name="Fournier G.P."/>
        </authorList>
    </citation>
    <scope>NUCLEOTIDE SEQUENCE [LARGE SCALE GENOMIC DNA]</scope>
    <source>
        <strain evidence="1 2">CCAP 1448/3</strain>
    </source>
</reference>
<evidence type="ECO:0000313" key="1">
    <source>
        <dbReference type="EMBL" id="PSB02408.1"/>
    </source>
</evidence>
<proteinExistence type="predicted"/>
<dbReference type="OrthoDB" id="6629784at2"/>
<comment type="caution">
    <text evidence="1">The sequence shown here is derived from an EMBL/GenBank/DDBJ whole genome shotgun (WGS) entry which is preliminary data.</text>
</comment>
<organism evidence="1 2">
    <name type="scientific">Merismopedia glauca CCAP 1448/3</name>
    <dbReference type="NCBI Taxonomy" id="1296344"/>
    <lineage>
        <taxon>Bacteria</taxon>
        <taxon>Bacillati</taxon>
        <taxon>Cyanobacteriota</taxon>
        <taxon>Cyanophyceae</taxon>
        <taxon>Synechococcales</taxon>
        <taxon>Merismopediaceae</taxon>
        <taxon>Merismopedia</taxon>
    </lineage>
</organism>
<dbReference type="Proteomes" id="UP000238762">
    <property type="component" value="Unassembled WGS sequence"/>
</dbReference>
<protein>
    <submittedName>
        <fullName evidence="1">Membrane protein insertion efficiency factor YidD</fullName>
    </submittedName>
</protein>
<sequence length="171" mass="18288">MPTYWLDVGMRQMALASISGYQRYLSPHKGFKCAHRVLNGGKSCSEYVKQVITQEGLIAAIPASRQRFAACHAANQILQARVMRSQVEEEETRKRRNSSASCSNNPYDRSCLVSDCIPTSYDCNAVDCGSGLDCAIPDCGDCASGLDCGTLDCGGLDCGSADCSGCGSCSW</sequence>
<dbReference type="InterPro" id="IPR002696">
    <property type="entry name" value="Membr_insert_effic_factor_YidD"/>
</dbReference>
<dbReference type="RefSeq" id="WP_106289140.1">
    <property type="nucleotide sequence ID" value="NZ_CAWNTC010000069.1"/>
</dbReference>
<gene>
    <name evidence="1" type="ORF">C7B64_13280</name>
</gene>
<dbReference type="AlphaFoldDB" id="A0A2T1C2K3"/>
<name>A0A2T1C2K3_9CYAN</name>
<keyword evidence="2" id="KW-1185">Reference proteome</keyword>
<dbReference type="EMBL" id="PVWJ01000061">
    <property type="protein sequence ID" value="PSB02408.1"/>
    <property type="molecule type" value="Genomic_DNA"/>
</dbReference>
<accession>A0A2T1C2K3</accession>
<reference evidence="1 2" key="1">
    <citation type="submission" date="2018-02" db="EMBL/GenBank/DDBJ databases">
        <authorList>
            <person name="Cohen D.B."/>
            <person name="Kent A.D."/>
        </authorList>
    </citation>
    <scope>NUCLEOTIDE SEQUENCE [LARGE SCALE GENOMIC DNA]</scope>
    <source>
        <strain evidence="1 2">CCAP 1448/3</strain>
    </source>
</reference>
<dbReference type="Pfam" id="PF01809">
    <property type="entry name" value="YidD"/>
    <property type="match status" value="1"/>
</dbReference>